<dbReference type="InterPro" id="IPR036420">
    <property type="entry name" value="BRCT_dom_sf"/>
</dbReference>
<dbReference type="PANTHER" id="PTHR47776:SF2">
    <property type="entry name" value="RING-TYPE E3 UBIQUITIN TRANSFERASE BRCA1"/>
    <property type="match status" value="1"/>
</dbReference>
<dbReference type="OrthoDB" id="695084at2759"/>
<gene>
    <name evidence="2" type="ORF">NCGR_LOCUS17671</name>
</gene>
<proteinExistence type="predicted"/>
<dbReference type="Proteomes" id="UP000604825">
    <property type="component" value="Unassembled WGS sequence"/>
</dbReference>
<dbReference type="EMBL" id="CAJGYO010000004">
    <property type="protein sequence ID" value="CAD6225684.1"/>
    <property type="molecule type" value="Genomic_DNA"/>
</dbReference>
<dbReference type="AlphaFoldDB" id="A0A811NP87"/>
<dbReference type="PANTHER" id="PTHR47776">
    <property type="entry name" value="F5A8.9 PROTEIN"/>
    <property type="match status" value="1"/>
</dbReference>
<name>A0A811NP87_9POAL</name>
<dbReference type="SMART" id="SM00292">
    <property type="entry name" value="BRCT"/>
    <property type="match status" value="1"/>
</dbReference>
<reference evidence="2" key="1">
    <citation type="submission" date="2020-10" db="EMBL/GenBank/DDBJ databases">
        <authorList>
            <person name="Han B."/>
            <person name="Lu T."/>
            <person name="Zhao Q."/>
            <person name="Huang X."/>
            <person name="Zhao Y."/>
        </authorList>
    </citation>
    <scope>NUCLEOTIDE SEQUENCE</scope>
</reference>
<protein>
    <recommendedName>
        <fullName evidence="1">BRCT domain-containing protein</fullName>
    </recommendedName>
</protein>
<evidence type="ECO:0000313" key="2">
    <source>
        <dbReference type="EMBL" id="CAD6225684.1"/>
    </source>
</evidence>
<sequence>MPIDGMGSVVATVSGYHGDERHRLINLIAETGASYVGSTSRSITHLVCWRLEGKKYDIARRLDTRVVSHRWFAECLREGRHLQDDPYLMESGEEAGPVPKLSAHPCTRGKENAVMEDRVFQELPDDFCYTPPARASYTVRLDDSDFESVLLKEILHVVLSNPM</sequence>
<evidence type="ECO:0000313" key="3">
    <source>
        <dbReference type="Proteomes" id="UP000604825"/>
    </source>
</evidence>
<organism evidence="2 3">
    <name type="scientific">Miscanthus lutarioriparius</name>
    <dbReference type="NCBI Taxonomy" id="422564"/>
    <lineage>
        <taxon>Eukaryota</taxon>
        <taxon>Viridiplantae</taxon>
        <taxon>Streptophyta</taxon>
        <taxon>Embryophyta</taxon>
        <taxon>Tracheophyta</taxon>
        <taxon>Spermatophyta</taxon>
        <taxon>Magnoliopsida</taxon>
        <taxon>Liliopsida</taxon>
        <taxon>Poales</taxon>
        <taxon>Poaceae</taxon>
        <taxon>PACMAD clade</taxon>
        <taxon>Panicoideae</taxon>
        <taxon>Andropogonodae</taxon>
        <taxon>Andropogoneae</taxon>
        <taxon>Saccharinae</taxon>
        <taxon>Miscanthus</taxon>
    </lineage>
</organism>
<dbReference type="InterPro" id="IPR001357">
    <property type="entry name" value="BRCT_dom"/>
</dbReference>
<comment type="caution">
    <text evidence="2">The sequence shown here is derived from an EMBL/GenBank/DDBJ whole genome shotgun (WGS) entry which is preliminary data.</text>
</comment>
<dbReference type="SUPFAM" id="SSF52113">
    <property type="entry name" value="BRCT domain"/>
    <property type="match status" value="1"/>
</dbReference>
<evidence type="ECO:0000259" key="1">
    <source>
        <dbReference type="PROSITE" id="PS50172"/>
    </source>
</evidence>
<dbReference type="Gene3D" id="3.40.50.10190">
    <property type="entry name" value="BRCT domain"/>
    <property type="match status" value="1"/>
</dbReference>
<keyword evidence="3" id="KW-1185">Reference proteome</keyword>
<feature type="domain" description="BRCT" evidence="1">
    <location>
        <begin position="1"/>
        <end position="89"/>
    </location>
</feature>
<accession>A0A811NP87</accession>
<dbReference type="PROSITE" id="PS50172">
    <property type="entry name" value="BRCT"/>
    <property type="match status" value="1"/>
</dbReference>
<dbReference type="Pfam" id="PF12738">
    <property type="entry name" value="PTCB-BRCT"/>
    <property type="match status" value="1"/>
</dbReference>